<feature type="transmembrane region" description="Helical" evidence="1">
    <location>
        <begin position="86"/>
        <end position="108"/>
    </location>
</feature>
<feature type="transmembrane region" description="Helical" evidence="1">
    <location>
        <begin position="9"/>
        <end position="31"/>
    </location>
</feature>
<accession>A0AAU7W7L4</accession>
<dbReference type="AlphaFoldDB" id="A0AAU7W7L4"/>
<feature type="transmembrane region" description="Helical" evidence="1">
    <location>
        <begin position="179"/>
        <end position="197"/>
    </location>
</feature>
<keyword evidence="1" id="KW-1133">Transmembrane helix</keyword>
<evidence type="ECO:0000259" key="2">
    <source>
        <dbReference type="SMART" id="SM00014"/>
    </source>
</evidence>
<feature type="transmembrane region" description="Helical" evidence="1">
    <location>
        <begin position="258"/>
        <end position="280"/>
    </location>
</feature>
<evidence type="ECO:0000256" key="1">
    <source>
        <dbReference type="SAM" id="Phobius"/>
    </source>
</evidence>
<keyword evidence="1" id="KW-0812">Transmembrane</keyword>
<dbReference type="RefSeq" id="WP_350348347.1">
    <property type="nucleotide sequence ID" value="NZ_CP158374.1"/>
</dbReference>
<feature type="transmembrane region" description="Helical" evidence="1">
    <location>
        <begin position="128"/>
        <end position="145"/>
    </location>
</feature>
<dbReference type="SMART" id="SM00014">
    <property type="entry name" value="acidPPc"/>
    <property type="match status" value="1"/>
</dbReference>
<sequence>MTARSGRRWVITAGIAVLVLATAYLLAVWTIGGQELENAALRGADQVRADERTAADEALGAITIWSLGVAIVIVAAIALVRRRVDLAVAAVGVIVLGQLITQSLKRFILPRPPLVEVVGDYAGNSFPSGHTTIAMTVLFAMLIVVPYRWRGLTMFLVLSWAIGIGAYTVTAKWHRFSDTLGADAVALLCASLASLWLARRGAVARYEGRPHRARVVLVVLVAIATATLLAVGALLWGIPLARGTDLALRDPVQDYTAYLGAHSLAAGASGTAALAFWRLWYRREVTSGRRTPAGPELEHSTGHR</sequence>
<gene>
    <name evidence="3" type="ORF">ABIQ69_17200</name>
</gene>
<proteinExistence type="predicted"/>
<keyword evidence="1" id="KW-0472">Membrane</keyword>
<feature type="transmembrane region" description="Helical" evidence="1">
    <location>
        <begin position="152"/>
        <end position="173"/>
    </location>
</feature>
<feature type="transmembrane region" description="Helical" evidence="1">
    <location>
        <begin position="217"/>
        <end position="238"/>
    </location>
</feature>
<feature type="transmembrane region" description="Helical" evidence="1">
    <location>
        <begin position="58"/>
        <end position="79"/>
    </location>
</feature>
<feature type="domain" description="Phosphatidic acid phosphatase type 2/haloperoxidase" evidence="2">
    <location>
        <begin position="86"/>
        <end position="194"/>
    </location>
</feature>
<dbReference type="PANTHER" id="PTHR14969:SF13">
    <property type="entry name" value="AT30094P"/>
    <property type="match status" value="1"/>
</dbReference>
<dbReference type="EMBL" id="CP158374">
    <property type="protein sequence ID" value="XBX82326.1"/>
    <property type="molecule type" value="Genomic_DNA"/>
</dbReference>
<dbReference type="PANTHER" id="PTHR14969">
    <property type="entry name" value="SPHINGOSINE-1-PHOSPHATE PHOSPHOHYDROLASE"/>
    <property type="match status" value="1"/>
</dbReference>
<name>A0AAU7W7L4_9MICO</name>
<organism evidence="3">
    <name type="scientific">Agromyces sp. G08B096</name>
    <dbReference type="NCBI Taxonomy" id="3156399"/>
    <lineage>
        <taxon>Bacteria</taxon>
        <taxon>Bacillati</taxon>
        <taxon>Actinomycetota</taxon>
        <taxon>Actinomycetes</taxon>
        <taxon>Micrococcales</taxon>
        <taxon>Microbacteriaceae</taxon>
        <taxon>Agromyces</taxon>
    </lineage>
</organism>
<reference evidence="3" key="1">
    <citation type="submission" date="2024-05" db="EMBL/GenBank/DDBJ databases">
        <authorList>
            <person name="Yu L."/>
        </authorList>
    </citation>
    <scope>NUCLEOTIDE SEQUENCE</scope>
    <source>
        <strain evidence="3">G08B096</strain>
    </source>
</reference>
<dbReference type="Pfam" id="PF01569">
    <property type="entry name" value="PAP2"/>
    <property type="match status" value="1"/>
</dbReference>
<dbReference type="InterPro" id="IPR000326">
    <property type="entry name" value="PAP2/HPO"/>
</dbReference>
<evidence type="ECO:0000313" key="3">
    <source>
        <dbReference type="EMBL" id="XBX82326.1"/>
    </source>
</evidence>
<dbReference type="SUPFAM" id="SSF48317">
    <property type="entry name" value="Acid phosphatase/Vanadium-dependent haloperoxidase"/>
    <property type="match status" value="1"/>
</dbReference>
<dbReference type="InterPro" id="IPR036938">
    <property type="entry name" value="PAP2/HPO_sf"/>
</dbReference>
<dbReference type="Gene3D" id="1.20.144.10">
    <property type="entry name" value="Phosphatidic acid phosphatase type 2/haloperoxidase"/>
    <property type="match status" value="1"/>
</dbReference>
<protein>
    <submittedName>
        <fullName evidence="3">Phosphatase PAP2 family protein</fullName>
    </submittedName>
</protein>